<accession>A0A9P7XGP0</accession>
<sequence>MTTVAVTTALAPAMPPATPKALGQAPIALGNPPDHHATVKTLKESCVHPSVPTLLYNNDYEDSPFNVMLEQAFRRSNGFGKDLLRMLGEVIKGKIQKEFDERMDNKSHIEVGPVDYNALSKYITNKETTYGNFSIPLDQYGGPDGGETHAGGLSIGGLVALDNKSSRITSLFFNNGQINVEGRGVFDGQAYTGHWGYKNWAPYLKVLEGTYRLVSIQENLLNLKAPNTLHSQIACRDAEFIAEMAQHHSAGTPVWIQVISVYGQSMVNSYII</sequence>
<proteinExistence type="predicted"/>
<name>A0A9P7XGP0_9FUNG</name>
<keyword evidence="2" id="KW-1185">Reference proteome</keyword>
<protein>
    <submittedName>
        <fullName evidence="1">Uncharacterized protein</fullName>
    </submittedName>
</protein>
<comment type="caution">
    <text evidence="1">The sequence shown here is derived from an EMBL/GenBank/DDBJ whole genome shotgun (WGS) entry which is preliminary data.</text>
</comment>
<dbReference type="EMBL" id="JAHRHY010000026">
    <property type="protein sequence ID" value="KAG9061095.1"/>
    <property type="molecule type" value="Genomic_DNA"/>
</dbReference>
<evidence type="ECO:0000313" key="2">
    <source>
        <dbReference type="Proteomes" id="UP000707451"/>
    </source>
</evidence>
<dbReference type="OrthoDB" id="10314562at2759"/>
<dbReference type="Proteomes" id="UP000707451">
    <property type="component" value="Unassembled WGS sequence"/>
</dbReference>
<reference evidence="1" key="1">
    <citation type="submission" date="2021-06" db="EMBL/GenBank/DDBJ databases">
        <title>Genome Sequence of Mortierella hyaline Strain SCG-10, a Cold-Adapted, Nitrate-Reducing Fungus Isolated from Soil in Minnesota, USA.</title>
        <authorList>
            <person name="Aldossari N."/>
        </authorList>
    </citation>
    <scope>NUCLEOTIDE SEQUENCE</scope>
    <source>
        <strain evidence="1">SCG-10</strain>
    </source>
</reference>
<dbReference type="AlphaFoldDB" id="A0A9P7XGP0"/>
<organism evidence="1 2">
    <name type="scientific">Linnemannia hyalina</name>
    <dbReference type="NCBI Taxonomy" id="64524"/>
    <lineage>
        <taxon>Eukaryota</taxon>
        <taxon>Fungi</taxon>
        <taxon>Fungi incertae sedis</taxon>
        <taxon>Mucoromycota</taxon>
        <taxon>Mortierellomycotina</taxon>
        <taxon>Mortierellomycetes</taxon>
        <taxon>Mortierellales</taxon>
        <taxon>Mortierellaceae</taxon>
        <taxon>Linnemannia</taxon>
    </lineage>
</organism>
<gene>
    <name evidence="1" type="ORF">KI688_007724</name>
</gene>
<evidence type="ECO:0000313" key="1">
    <source>
        <dbReference type="EMBL" id="KAG9061095.1"/>
    </source>
</evidence>